<dbReference type="GeneID" id="99985744"/>
<evidence type="ECO:0000256" key="1">
    <source>
        <dbReference type="ARBA" id="ARBA00004871"/>
    </source>
</evidence>
<dbReference type="PANTHER" id="PTHR21089:SF1">
    <property type="entry name" value="BIFUNCTIONAL 3-DEHYDROQUINATE DEHYDRATASE_SHIKIMATE DEHYDROGENASE, CHLOROPLASTIC"/>
    <property type="match status" value="1"/>
</dbReference>
<dbReference type="EMBL" id="FOIR01000001">
    <property type="protein sequence ID" value="SEV97471.1"/>
    <property type="molecule type" value="Genomic_DNA"/>
</dbReference>
<dbReference type="InterPro" id="IPR036291">
    <property type="entry name" value="NAD(P)-bd_dom_sf"/>
</dbReference>
<dbReference type="GO" id="GO:0004764">
    <property type="term" value="F:shikimate 3-dehydrogenase (NADP+) activity"/>
    <property type="evidence" value="ECO:0007669"/>
    <property type="project" value="InterPro"/>
</dbReference>
<feature type="domain" description="Shikimate dehydrogenase substrate binding N-terminal" evidence="4">
    <location>
        <begin position="6"/>
        <end position="88"/>
    </location>
</feature>
<dbReference type="GO" id="GO:0009073">
    <property type="term" value="P:aromatic amino acid family biosynthetic process"/>
    <property type="evidence" value="ECO:0007669"/>
    <property type="project" value="UniProtKB-KW"/>
</dbReference>
<dbReference type="PANTHER" id="PTHR21089">
    <property type="entry name" value="SHIKIMATE DEHYDROGENASE"/>
    <property type="match status" value="1"/>
</dbReference>
<dbReference type="InterPro" id="IPR022893">
    <property type="entry name" value="Shikimate_DH_fam"/>
</dbReference>
<dbReference type="RefSeq" id="WP_090257421.1">
    <property type="nucleotide sequence ID" value="NZ_FOIR01000001.1"/>
</dbReference>
<dbReference type="AlphaFoldDB" id="A0A1I0N8I9"/>
<evidence type="ECO:0000313" key="6">
    <source>
        <dbReference type="Proteomes" id="UP000199437"/>
    </source>
</evidence>
<organism evidence="5 6">
    <name type="scientific">Roseivirga pacifica</name>
    <dbReference type="NCBI Taxonomy" id="1267423"/>
    <lineage>
        <taxon>Bacteria</taxon>
        <taxon>Pseudomonadati</taxon>
        <taxon>Bacteroidota</taxon>
        <taxon>Cytophagia</taxon>
        <taxon>Cytophagales</taxon>
        <taxon>Roseivirgaceae</taxon>
        <taxon>Roseivirga</taxon>
    </lineage>
</organism>
<keyword evidence="6" id="KW-1185">Reference proteome</keyword>
<gene>
    <name evidence="5" type="ORF">SAMN05216290_1006</name>
</gene>
<evidence type="ECO:0000256" key="2">
    <source>
        <dbReference type="ARBA" id="ARBA00023002"/>
    </source>
</evidence>
<dbReference type="GO" id="GO:0019632">
    <property type="term" value="P:shikimate metabolic process"/>
    <property type="evidence" value="ECO:0007669"/>
    <property type="project" value="TreeGrafter"/>
</dbReference>
<accession>A0A1I0N8I9</accession>
<sequence length="247" mass="27449">MRTFGLIGYPLSHSFSKKYFTEKFEKEGIENTVYELFPLETIDAFPELIKSTPNLVGLNVTIPYKQAVMPFLDELDPKAEAIGAVNTIKLENGKLKGYNTDYIGFKESLIKFVGPNPMPQQALILGTGGASKAVQVTLEDLGISYQFVSRKSVDNQLTYDEITSSPHHLATSSLIVNTTPLGMSPNIEGLPDLPYEQLTPNHFLYDLVYNPLITAFMQKGINANCWVKNGLEMLHGQAEAAWKVWNG</sequence>
<dbReference type="STRING" id="1267423.SAMN05216290_1006"/>
<dbReference type="Pfam" id="PF08501">
    <property type="entry name" value="Shikimate_dh_N"/>
    <property type="match status" value="1"/>
</dbReference>
<dbReference type="InterPro" id="IPR046346">
    <property type="entry name" value="Aminoacid_DH-like_N_sf"/>
</dbReference>
<evidence type="ECO:0000259" key="4">
    <source>
        <dbReference type="Pfam" id="PF08501"/>
    </source>
</evidence>
<keyword evidence="2" id="KW-0560">Oxidoreductase</keyword>
<dbReference type="GO" id="GO:0005829">
    <property type="term" value="C:cytosol"/>
    <property type="evidence" value="ECO:0007669"/>
    <property type="project" value="TreeGrafter"/>
</dbReference>
<dbReference type="GO" id="GO:0050661">
    <property type="term" value="F:NADP binding"/>
    <property type="evidence" value="ECO:0007669"/>
    <property type="project" value="TreeGrafter"/>
</dbReference>
<name>A0A1I0N8I9_9BACT</name>
<keyword evidence="3" id="KW-0057">Aromatic amino acid biosynthesis</keyword>
<proteinExistence type="predicted"/>
<protein>
    <submittedName>
        <fullName evidence="5">Shikimate dehydrogenase</fullName>
    </submittedName>
</protein>
<dbReference type="GO" id="GO:0009423">
    <property type="term" value="P:chorismate biosynthetic process"/>
    <property type="evidence" value="ECO:0007669"/>
    <property type="project" value="TreeGrafter"/>
</dbReference>
<keyword evidence="3" id="KW-0028">Amino-acid biosynthesis</keyword>
<dbReference type="SUPFAM" id="SSF53223">
    <property type="entry name" value="Aminoacid dehydrogenase-like, N-terminal domain"/>
    <property type="match status" value="1"/>
</dbReference>
<dbReference type="CDD" id="cd01065">
    <property type="entry name" value="NAD_bind_Shikimate_DH"/>
    <property type="match status" value="1"/>
</dbReference>
<dbReference type="InterPro" id="IPR013708">
    <property type="entry name" value="Shikimate_DH-bd_N"/>
</dbReference>
<dbReference type="Proteomes" id="UP000199437">
    <property type="component" value="Unassembled WGS sequence"/>
</dbReference>
<comment type="pathway">
    <text evidence="1">Metabolic intermediate biosynthesis; chorismate biosynthesis; chorismate from D-erythrose 4-phosphate and phosphoenolpyruvate: step 4/7.</text>
</comment>
<evidence type="ECO:0000313" key="5">
    <source>
        <dbReference type="EMBL" id="SEV97471.1"/>
    </source>
</evidence>
<dbReference type="Gene3D" id="3.40.50.720">
    <property type="entry name" value="NAD(P)-binding Rossmann-like Domain"/>
    <property type="match status" value="1"/>
</dbReference>
<evidence type="ECO:0000256" key="3">
    <source>
        <dbReference type="ARBA" id="ARBA00023141"/>
    </source>
</evidence>
<dbReference type="Gene3D" id="3.40.50.10860">
    <property type="entry name" value="Leucine Dehydrogenase, chain A, domain 1"/>
    <property type="match status" value="1"/>
</dbReference>
<dbReference type="OrthoDB" id="9792692at2"/>
<dbReference type="SUPFAM" id="SSF51735">
    <property type="entry name" value="NAD(P)-binding Rossmann-fold domains"/>
    <property type="match status" value="1"/>
</dbReference>
<reference evidence="6" key="1">
    <citation type="submission" date="2016-10" db="EMBL/GenBank/DDBJ databases">
        <authorList>
            <person name="Varghese N."/>
            <person name="Submissions S."/>
        </authorList>
    </citation>
    <scope>NUCLEOTIDE SEQUENCE [LARGE SCALE GENOMIC DNA]</scope>
    <source>
        <strain evidence="6">CGMCC 1.12402</strain>
    </source>
</reference>